<sequence>MTGSQLNTSATDEWSPDPGVDWSTVIPPPNRYASVGNTKAAWGIDDDTWKSLVDDLRQYLKEKEVYEQAVAKGSTQSNTRMFKRQGFHLQWFHDVEFPRFRHPAVPPEARDATASTILTELKKLDKWSKPPVVKKDGDTEMTDAGGEKIDDVDRRRRSSSASSHGSVQLGQMSLRTSDLSIRDVIIHIVDQTNNNVLLSISTWTIWDPFDKDTDDGVRGFQEDMEVDDLSFERLLARLELKIPHFKRGVSTLTSPIDSSPITTQATWQGYVQRCLTTKQYGNVMVHVLNPTTIQESPIRDKKRPFEEETKTAHNSPGPSQESFHLPRTEEKSDLRESSQGSSYLPKSNSESSSTLGERSGSEPEPNSDKSQNAKTRQTRKKAHTNRKRNEKKGGEKVEKATKDGNSTGKKVAEKSSHAANDTTKTKPQHNATKNIPPNNGARPSKSPLPVPPANQEALEIVSDAEEIKDPDEEDNEVDEEKARLNEEADKRRAIMNSKANDELMNKVGRKIERCTLDDWSQAATFFGVSLDQMKNETYIELPRQWHLPNVQFTPYQLTEAFHMYMMEISWRNGGVLGNMMGMGKTRTMLLMLVVGHVHLLLWLEWRRAKKLQDNSRHNIRNHENLRLDDRCPSRYERTFRCVCEQDCPFGSKPPRLAVTLISGAGTSVNAWLEEVKQWLVGSYYMHTVQCKYPMRFCFCMKNKDSALPPPTEDELSEMRIATNLDEWLNSRNNAPGARESSKVSAGNRTTMETEYKLHEMEEFENFTGSTPRRPAPSAGRFFLIVGHNSFISRIGIGNSVAGNTIYPLSVVKVQTTRKEYYRPTTRGQWIERHAVKNWSIQNRIVFGRIVYDEYHNAKGEHTTFPKFYDHLRNANQNMPFKVWGLSGTPMETGLQEMYILIRRGMVGMSTAVNKPPQISAKKPFPDIARWKEGILERTPEYDGDGSEASWEAYLNVEVARRDKEEGNPYGNWATWVAKYDREKGTGEVVLEFQVPQLEDLIDEKGIDSSNAWKRMADRIAKSPHDEIYESEQWRNAIKLGHEILPLFMIRRTLKTRDPWGRKIAAIEGQFKTEFVGCQNDTWRDTIRKAISDLATLRNGATPSGAFKQVVGEFFSRHEQQAIATFPGLAHLKGMIVEKWMVRAKEIAERDGRKFNKDSAYLKGSAKFVKEISAERMTGYDKIRQPDAPAGRWPLTENLTTCIADSEKLKTIIGLCRDTKQRTGVRAVYGAPTNPPKPQPCKILIGSYKPVVLMLLREALTNEFGEEAIAYCAGHENKIERSRTADRWRSEDSRFILLASVTAFAESITLVEADTVVLVEPQDRVAKQDQFLFRIYRIGQLASLTTGLILCNARCPSELTILQKQHFKQATKKQIQEGEKDGEAVISTVDGAQVDWRSIRRYAYVIDGLDPLLPEGCTADDPMEIDN</sequence>
<feature type="compositionally biased region" description="Polar residues" evidence="4">
    <location>
        <begin position="1"/>
        <end position="12"/>
    </location>
</feature>
<dbReference type="InterPro" id="IPR001650">
    <property type="entry name" value="Helicase_C-like"/>
</dbReference>
<feature type="compositionally biased region" description="Polar residues" evidence="4">
    <location>
        <begin position="312"/>
        <end position="322"/>
    </location>
</feature>
<feature type="compositionally biased region" description="Basic residues" evidence="4">
    <location>
        <begin position="376"/>
        <end position="390"/>
    </location>
</feature>
<evidence type="ECO:0000256" key="1">
    <source>
        <dbReference type="ARBA" id="ARBA00022741"/>
    </source>
</evidence>
<evidence type="ECO:0000313" key="6">
    <source>
        <dbReference type="EMBL" id="KAF1948519.1"/>
    </source>
</evidence>
<feature type="compositionally biased region" description="Basic and acidic residues" evidence="4">
    <location>
        <begin position="324"/>
        <end position="336"/>
    </location>
</feature>
<dbReference type="GO" id="GO:0008094">
    <property type="term" value="F:ATP-dependent activity, acting on DNA"/>
    <property type="evidence" value="ECO:0007669"/>
    <property type="project" value="TreeGrafter"/>
</dbReference>
<dbReference type="GO" id="GO:0016787">
    <property type="term" value="F:hydrolase activity"/>
    <property type="evidence" value="ECO:0007669"/>
    <property type="project" value="UniProtKB-KW"/>
</dbReference>
<dbReference type="Gene3D" id="3.40.50.300">
    <property type="entry name" value="P-loop containing nucleotide triphosphate hydrolases"/>
    <property type="match status" value="1"/>
</dbReference>
<keyword evidence="7" id="KW-1185">Reference proteome</keyword>
<dbReference type="SUPFAM" id="SSF52540">
    <property type="entry name" value="P-loop containing nucleoside triphosphate hydrolases"/>
    <property type="match status" value="1"/>
</dbReference>
<feature type="region of interest" description="Disordered" evidence="4">
    <location>
        <begin position="129"/>
        <end position="169"/>
    </location>
</feature>
<feature type="region of interest" description="Disordered" evidence="4">
    <location>
        <begin position="1"/>
        <end position="20"/>
    </location>
</feature>
<reference evidence="6" key="1">
    <citation type="journal article" date="2020" name="Stud. Mycol.">
        <title>101 Dothideomycetes genomes: a test case for predicting lifestyles and emergence of pathogens.</title>
        <authorList>
            <person name="Haridas S."/>
            <person name="Albert R."/>
            <person name="Binder M."/>
            <person name="Bloem J."/>
            <person name="Labutti K."/>
            <person name="Salamov A."/>
            <person name="Andreopoulos B."/>
            <person name="Baker S."/>
            <person name="Barry K."/>
            <person name="Bills G."/>
            <person name="Bluhm B."/>
            <person name="Cannon C."/>
            <person name="Castanera R."/>
            <person name="Culley D."/>
            <person name="Daum C."/>
            <person name="Ezra D."/>
            <person name="Gonzalez J."/>
            <person name="Henrissat B."/>
            <person name="Kuo A."/>
            <person name="Liang C."/>
            <person name="Lipzen A."/>
            <person name="Lutzoni F."/>
            <person name="Magnuson J."/>
            <person name="Mondo S."/>
            <person name="Nolan M."/>
            <person name="Ohm R."/>
            <person name="Pangilinan J."/>
            <person name="Park H.-J."/>
            <person name="Ramirez L."/>
            <person name="Alfaro M."/>
            <person name="Sun H."/>
            <person name="Tritt A."/>
            <person name="Yoshinaga Y."/>
            <person name="Zwiers L.-H."/>
            <person name="Turgeon B."/>
            <person name="Goodwin S."/>
            <person name="Spatafora J."/>
            <person name="Crous P."/>
            <person name="Grigoriev I."/>
        </authorList>
    </citation>
    <scope>NUCLEOTIDE SEQUENCE</scope>
    <source>
        <strain evidence="6">CBS 675.92</strain>
    </source>
</reference>
<gene>
    <name evidence="6" type="ORF">CC80DRAFT_314514</name>
</gene>
<feature type="compositionally biased region" description="Basic and acidic residues" evidence="4">
    <location>
        <begin position="129"/>
        <end position="138"/>
    </location>
</feature>
<dbReference type="GO" id="GO:0005634">
    <property type="term" value="C:nucleus"/>
    <property type="evidence" value="ECO:0007669"/>
    <property type="project" value="TreeGrafter"/>
</dbReference>
<dbReference type="OrthoDB" id="3798348at2759"/>
<feature type="domain" description="Helicase C-terminal" evidence="5">
    <location>
        <begin position="1257"/>
        <end position="1338"/>
    </location>
</feature>
<evidence type="ECO:0000313" key="7">
    <source>
        <dbReference type="Proteomes" id="UP000800035"/>
    </source>
</evidence>
<dbReference type="GO" id="GO:0006281">
    <property type="term" value="P:DNA repair"/>
    <property type="evidence" value="ECO:0007669"/>
    <property type="project" value="TreeGrafter"/>
</dbReference>
<keyword evidence="2" id="KW-0378">Hydrolase</keyword>
<name>A0A6A5T9U4_9PLEO</name>
<evidence type="ECO:0000256" key="3">
    <source>
        <dbReference type="ARBA" id="ARBA00022840"/>
    </source>
</evidence>
<feature type="compositionally biased region" description="Basic and acidic residues" evidence="4">
    <location>
        <begin position="145"/>
        <end position="154"/>
    </location>
</feature>
<dbReference type="InterPro" id="IPR027417">
    <property type="entry name" value="P-loop_NTPase"/>
</dbReference>
<evidence type="ECO:0000256" key="2">
    <source>
        <dbReference type="ARBA" id="ARBA00022801"/>
    </source>
</evidence>
<feature type="compositionally biased region" description="Basic and acidic residues" evidence="4">
    <location>
        <begin position="297"/>
        <end position="311"/>
    </location>
</feature>
<keyword evidence="3" id="KW-0067">ATP-binding</keyword>
<dbReference type="Proteomes" id="UP000800035">
    <property type="component" value="Unassembled WGS sequence"/>
</dbReference>
<feature type="region of interest" description="Disordered" evidence="4">
    <location>
        <begin position="464"/>
        <end position="490"/>
    </location>
</feature>
<feature type="region of interest" description="Disordered" evidence="4">
    <location>
        <begin position="294"/>
        <end position="452"/>
    </location>
</feature>
<dbReference type="GO" id="GO:0005524">
    <property type="term" value="F:ATP binding"/>
    <property type="evidence" value="ECO:0007669"/>
    <property type="project" value="UniProtKB-KW"/>
</dbReference>
<organism evidence="6 7">
    <name type="scientific">Byssothecium circinans</name>
    <dbReference type="NCBI Taxonomy" id="147558"/>
    <lineage>
        <taxon>Eukaryota</taxon>
        <taxon>Fungi</taxon>
        <taxon>Dikarya</taxon>
        <taxon>Ascomycota</taxon>
        <taxon>Pezizomycotina</taxon>
        <taxon>Dothideomycetes</taxon>
        <taxon>Pleosporomycetidae</taxon>
        <taxon>Pleosporales</taxon>
        <taxon>Massarineae</taxon>
        <taxon>Massarinaceae</taxon>
        <taxon>Byssothecium</taxon>
    </lineage>
</organism>
<evidence type="ECO:0000259" key="5">
    <source>
        <dbReference type="SMART" id="SM00490"/>
    </source>
</evidence>
<evidence type="ECO:0000256" key="4">
    <source>
        <dbReference type="SAM" id="MobiDB-lite"/>
    </source>
</evidence>
<proteinExistence type="predicted"/>
<feature type="compositionally biased region" description="Polar residues" evidence="4">
    <location>
        <begin position="428"/>
        <end position="437"/>
    </location>
</feature>
<dbReference type="EMBL" id="ML977056">
    <property type="protein sequence ID" value="KAF1948519.1"/>
    <property type="molecule type" value="Genomic_DNA"/>
</dbReference>
<feature type="compositionally biased region" description="Basic and acidic residues" evidence="4">
    <location>
        <begin position="480"/>
        <end position="490"/>
    </location>
</feature>
<accession>A0A6A5T9U4</accession>
<feature type="compositionally biased region" description="Acidic residues" evidence="4">
    <location>
        <begin position="464"/>
        <end position="479"/>
    </location>
</feature>
<feature type="compositionally biased region" description="Basic and acidic residues" evidence="4">
    <location>
        <begin position="391"/>
        <end position="402"/>
    </location>
</feature>
<dbReference type="SMART" id="SM00490">
    <property type="entry name" value="HELICc"/>
    <property type="match status" value="1"/>
</dbReference>
<keyword evidence="1" id="KW-0547">Nucleotide-binding</keyword>
<dbReference type="PANTHER" id="PTHR45626">
    <property type="entry name" value="TRANSCRIPTION TERMINATION FACTOR 2-RELATED"/>
    <property type="match status" value="1"/>
</dbReference>
<feature type="compositionally biased region" description="Polar residues" evidence="4">
    <location>
        <begin position="337"/>
        <end position="356"/>
    </location>
</feature>
<protein>
    <recommendedName>
        <fullName evidence="5">Helicase C-terminal domain-containing protein</fullName>
    </recommendedName>
</protein>
<dbReference type="InterPro" id="IPR050628">
    <property type="entry name" value="SNF2_RAD54_helicase_TF"/>
</dbReference>